<evidence type="ECO:0000313" key="4">
    <source>
        <dbReference type="Proteomes" id="UP000290189"/>
    </source>
</evidence>
<dbReference type="Pfam" id="PF00400">
    <property type="entry name" value="WD40"/>
    <property type="match status" value="3"/>
</dbReference>
<dbReference type="Gene3D" id="2.130.10.10">
    <property type="entry name" value="YVTN repeat-like/Quinoprotein amine dehydrogenase"/>
    <property type="match status" value="3"/>
</dbReference>
<feature type="region of interest" description="Disordered" evidence="2">
    <location>
        <begin position="610"/>
        <end position="704"/>
    </location>
</feature>
<keyword evidence="1" id="KW-0853">WD repeat</keyword>
<dbReference type="PANTHER" id="PTHR45589">
    <property type="entry name" value="WD REPEAT DOMAIN 62, ISOFORM G"/>
    <property type="match status" value="1"/>
</dbReference>
<dbReference type="SMART" id="SM00320">
    <property type="entry name" value="WD40"/>
    <property type="match status" value="9"/>
</dbReference>
<dbReference type="PANTHER" id="PTHR45589:SF1">
    <property type="entry name" value="WD REPEAT DOMAIN 62, ISOFORM G"/>
    <property type="match status" value="1"/>
</dbReference>
<evidence type="ECO:0000256" key="2">
    <source>
        <dbReference type="SAM" id="MobiDB-lite"/>
    </source>
</evidence>
<evidence type="ECO:0000256" key="1">
    <source>
        <dbReference type="PROSITE-ProRule" id="PRU00221"/>
    </source>
</evidence>
<proteinExistence type="predicted"/>
<dbReference type="InterPro" id="IPR011047">
    <property type="entry name" value="Quinoprotein_ADH-like_sf"/>
</dbReference>
<feature type="repeat" description="WD" evidence="1">
    <location>
        <begin position="404"/>
        <end position="438"/>
    </location>
</feature>
<name>A0A3P3YJD1_PLABS</name>
<geneLocation type="mitochondrion" evidence="3"/>
<feature type="compositionally biased region" description="Low complexity" evidence="2">
    <location>
        <begin position="670"/>
        <end position="679"/>
    </location>
</feature>
<gene>
    <name evidence="3" type="ORF">PLBR_LOCUS7518</name>
</gene>
<feature type="compositionally biased region" description="Acidic residues" evidence="2">
    <location>
        <begin position="621"/>
        <end position="639"/>
    </location>
</feature>
<feature type="region of interest" description="Disordered" evidence="2">
    <location>
        <begin position="800"/>
        <end position="822"/>
    </location>
</feature>
<dbReference type="SUPFAM" id="SSF50998">
    <property type="entry name" value="Quinoprotein alcohol dehydrogenase-like"/>
    <property type="match status" value="1"/>
</dbReference>
<sequence>MRPRLSLERVLGACGTGTESLRWRPHSDEVVYAAGTLVVLYSPRLHRQTRFIPCRTAIVSLDVDATGARIAIAESHRITLHDLHECEPVRVCQVAVDRRVEFVRFLARSSTHLITVDDAPVIRVWCATTGTCLASCTPSHRITALDTSSSSSSTLLLACDAAHLSFFTIADPPPGDAATVVIAEQGAKLTAAWNAKVLTSSSRLVSVAFGRGGAAFALTSGGILCRFGVERRALEKWVDLKLDTGHCVVARDDVVAIAGAHGRIRLFAPSTLAHLATLQSAGDALGMVLAPDGQRLACALGDAGVTVWNVAQRTLQRTLASHAAPVIDVVALGGDRLVTIGADARTRLWDADTGDLIADDVPSGGPPSAIVAAPDRTRVAVADTDGNVHLLDPGNSLACVGIARATHAATVLALAFSADASLLASAGADEAVNIYDVDQDLQLIGTFMDHRAPVRSVAFASDGAGACLLVTTSADGTSVRDLGAFCTDPPGVDARLAAPVTVVDERWAITPHGIWTAAAPHRRLRRLRRRPAPTTTSVDASGVLLVVCGDDGVVRLVDWVSGATVARCAAHPGATAARCSDDGRRLYTAGADGCVRVWRLDADLVSAMRRPPPVTVRPGDVIDDDDASSIALDTDDEPDLVGGLSDAVDDDDDGDAGTPPGTDRGRLGRPRSVSPVRRSTTIPKRFRSQSPPPPGQRRPDDDAAVDGRSASLLDAVVTIESDLGRQVKTYRTMRAGGHDCPDVRDALRRMATMLQEALGADDLGRATAVQMDPESTRTLLESYSGQLVALVQAQVDRALTASMQQQQQQGRARRSPHRRKPP</sequence>
<accession>A0A3P3YJD1</accession>
<dbReference type="InterPro" id="IPR015943">
    <property type="entry name" value="WD40/YVTN_repeat-like_dom_sf"/>
</dbReference>
<dbReference type="InterPro" id="IPR001680">
    <property type="entry name" value="WD40_rpt"/>
</dbReference>
<keyword evidence="3" id="KW-0496">Mitochondrion</keyword>
<dbReference type="Proteomes" id="UP000290189">
    <property type="component" value="Unassembled WGS sequence"/>
</dbReference>
<dbReference type="EMBL" id="OVEO01000014">
    <property type="protein sequence ID" value="SPR00303.1"/>
    <property type="molecule type" value="Genomic_DNA"/>
</dbReference>
<reference evidence="3 4" key="1">
    <citation type="submission" date="2018-03" db="EMBL/GenBank/DDBJ databases">
        <authorList>
            <person name="Fogelqvist J."/>
        </authorList>
    </citation>
    <scope>NUCLEOTIDE SEQUENCE [LARGE SCALE GENOMIC DNA]</scope>
</reference>
<protein>
    <submittedName>
        <fullName evidence="3">Uncharacterized protein</fullName>
    </submittedName>
</protein>
<dbReference type="AlphaFoldDB" id="A0A3P3YJD1"/>
<dbReference type="PROSITE" id="PS50294">
    <property type="entry name" value="WD_REPEATS_REGION"/>
    <property type="match status" value="1"/>
</dbReference>
<evidence type="ECO:0000313" key="3">
    <source>
        <dbReference type="EMBL" id="SPR00303.1"/>
    </source>
</evidence>
<feature type="compositionally biased region" description="Basic residues" evidence="2">
    <location>
        <begin position="811"/>
        <end position="822"/>
    </location>
</feature>
<organism evidence="3 4">
    <name type="scientific">Plasmodiophora brassicae</name>
    <name type="common">Clubroot disease agent</name>
    <dbReference type="NCBI Taxonomy" id="37360"/>
    <lineage>
        <taxon>Eukaryota</taxon>
        <taxon>Sar</taxon>
        <taxon>Rhizaria</taxon>
        <taxon>Endomyxa</taxon>
        <taxon>Phytomyxea</taxon>
        <taxon>Plasmodiophorida</taxon>
        <taxon>Plasmodiophoridae</taxon>
        <taxon>Plasmodiophora</taxon>
    </lineage>
</organism>
<dbReference type="SUPFAM" id="SSF82171">
    <property type="entry name" value="DPP6 N-terminal domain-like"/>
    <property type="match status" value="1"/>
</dbReference>
<dbReference type="PROSITE" id="PS50082">
    <property type="entry name" value="WD_REPEATS_2"/>
    <property type="match status" value="1"/>
</dbReference>
<dbReference type="InterPro" id="IPR052779">
    <property type="entry name" value="WDR62"/>
</dbReference>